<evidence type="ECO:0000313" key="2">
    <source>
        <dbReference type="Proteomes" id="UP000318825"/>
    </source>
</evidence>
<proteinExistence type="predicted"/>
<dbReference type="AlphaFoldDB" id="A0A4Y3WBR5"/>
<organism evidence="1 2">
    <name type="scientific">Nitrobacter winogradskyi</name>
    <name type="common">Nitrobacter agilis</name>
    <dbReference type="NCBI Taxonomy" id="913"/>
    <lineage>
        <taxon>Bacteria</taxon>
        <taxon>Pseudomonadati</taxon>
        <taxon>Pseudomonadota</taxon>
        <taxon>Alphaproteobacteria</taxon>
        <taxon>Hyphomicrobiales</taxon>
        <taxon>Nitrobacteraceae</taxon>
        <taxon>Nitrobacter</taxon>
    </lineage>
</organism>
<dbReference type="EMBL" id="BJNF01000067">
    <property type="protein sequence ID" value="GEC16492.1"/>
    <property type="molecule type" value="Genomic_DNA"/>
</dbReference>
<protein>
    <submittedName>
        <fullName evidence="1">Uncharacterized protein</fullName>
    </submittedName>
</protein>
<comment type="caution">
    <text evidence="1">The sequence shown here is derived from an EMBL/GenBank/DDBJ whole genome shotgun (WGS) entry which is preliminary data.</text>
</comment>
<dbReference type="OrthoDB" id="8241886at2"/>
<name>A0A4Y3WBR5_NITWI</name>
<dbReference type="Proteomes" id="UP000318825">
    <property type="component" value="Unassembled WGS sequence"/>
</dbReference>
<dbReference type="RefSeq" id="WP_141384114.1">
    <property type="nucleotide sequence ID" value="NZ_BJNF01000067.1"/>
</dbReference>
<gene>
    <name evidence="1" type="ORF">NWI01_23840</name>
</gene>
<reference evidence="1 2" key="1">
    <citation type="submission" date="2019-06" db="EMBL/GenBank/DDBJ databases">
        <title>Whole genome shotgun sequence of Nitrobacter winogradskyi NBRC 14297.</title>
        <authorList>
            <person name="Hosoyama A."/>
            <person name="Uohara A."/>
            <person name="Ohji S."/>
            <person name="Ichikawa N."/>
        </authorList>
    </citation>
    <scope>NUCLEOTIDE SEQUENCE [LARGE SCALE GENOMIC DNA]</scope>
    <source>
        <strain evidence="1 2">NBRC 14297</strain>
    </source>
</reference>
<accession>A0A4Y3WBR5</accession>
<sequence>MGINFLEKLFPAKTIITSAIIRAEIAERESEIGRLTAEIGPKLAAIATMTDAEHVKAEADVAATRRAIDRLDARIAHLQSELPAVLAAEEAAARATADAALRARAQECRKANEKEAAKLLAAYDEHANAIGDIIAKLKAIDAERAEINASLKSNTVCETVASYSDIHRTTPGTEATEQRAKVPCWVYRYPGSPRDTEETKYQFEAPREEVRRATIGPDGKPVPAGNEIYHYYGRELIIVPTLEKREMVVSRTRPQPPRYEHPLDDVRLPPGFAKTGKWHWPRS</sequence>
<evidence type="ECO:0000313" key="1">
    <source>
        <dbReference type="EMBL" id="GEC16492.1"/>
    </source>
</evidence>